<feature type="transmembrane region" description="Helical" evidence="5">
    <location>
        <begin position="249"/>
        <end position="273"/>
    </location>
</feature>
<protein>
    <submittedName>
        <fullName evidence="6">Uncharacterized protein</fullName>
    </submittedName>
</protein>
<comment type="subcellular location">
    <subcellularLocation>
        <location evidence="1">Membrane</location>
        <topology evidence="1">Multi-pass membrane protein</topology>
    </subcellularLocation>
</comment>
<dbReference type="GO" id="GO:0016020">
    <property type="term" value="C:membrane"/>
    <property type="evidence" value="ECO:0007669"/>
    <property type="project" value="UniProtKB-SubCell"/>
</dbReference>
<feature type="transmembrane region" description="Helical" evidence="5">
    <location>
        <begin position="7"/>
        <end position="26"/>
    </location>
</feature>
<evidence type="ECO:0000256" key="2">
    <source>
        <dbReference type="ARBA" id="ARBA00022692"/>
    </source>
</evidence>
<feature type="transmembrane region" description="Helical" evidence="5">
    <location>
        <begin position="32"/>
        <end position="55"/>
    </location>
</feature>
<organism evidence="6 7">
    <name type="scientific">Sediminicurvatus halobius</name>
    <dbReference type="NCBI Taxonomy" id="2182432"/>
    <lineage>
        <taxon>Bacteria</taxon>
        <taxon>Pseudomonadati</taxon>
        <taxon>Pseudomonadota</taxon>
        <taxon>Gammaproteobacteria</taxon>
        <taxon>Chromatiales</taxon>
        <taxon>Ectothiorhodospiraceae</taxon>
        <taxon>Sediminicurvatus</taxon>
    </lineage>
</organism>
<keyword evidence="2 5" id="KW-0812">Transmembrane</keyword>
<dbReference type="Pfam" id="PF01943">
    <property type="entry name" value="Polysacc_synt"/>
    <property type="match status" value="1"/>
</dbReference>
<feature type="transmembrane region" description="Helical" evidence="5">
    <location>
        <begin position="168"/>
        <end position="194"/>
    </location>
</feature>
<feature type="transmembrane region" description="Helical" evidence="5">
    <location>
        <begin position="383"/>
        <end position="404"/>
    </location>
</feature>
<feature type="transmembrane region" description="Helical" evidence="5">
    <location>
        <begin position="356"/>
        <end position="377"/>
    </location>
</feature>
<dbReference type="AlphaFoldDB" id="A0A2U2N137"/>
<accession>A0A2U2N137</accession>
<dbReference type="InterPro" id="IPR052556">
    <property type="entry name" value="PolySynth_Transporter"/>
</dbReference>
<proteinExistence type="predicted"/>
<evidence type="ECO:0000313" key="6">
    <source>
        <dbReference type="EMBL" id="PWG62951.1"/>
    </source>
</evidence>
<gene>
    <name evidence="6" type="ORF">DEM34_10145</name>
</gene>
<evidence type="ECO:0000256" key="1">
    <source>
        <dbReference type="ARBA" id="ARBA00004141"/>
    </source>
</evidence>
<feature type="transmembrane region" description="Helical" evidence="5">
    <location>
        <begin position="76"/>
        <end position="99"/>
    </location>
</feature>
<feature type="transmembrane region" description="Helical" evidence="5">
    <location>
        <begin position="215"/>
        <end position="237"/>
    </location>
</feature>
<evidence type="ECO:0000256" key="5">
    <source>
        <dbReference type="SAM" id="Phobius"/>
    </source>
</evidence>
<feature type="transmembrane region" description="Helical" evidence="5">
    <location>
        <begin position="105"/>
        <end position="125"/>
    </location>
</feature>
<dbReference type="PANTHER" id="PTHR43424:SF1">
    <property type="entry name" value="LOCUS PUTATIVE PROTEIN 1-RELATED"/>
    <property type="match status" value="1"/>
</dbReference>
<feature type="transmembrane region" description="Helical" evidence="5">
    <location>
        <begin position="294"/>
        <end position="319"/>
    </location>
</feature>
<name>A0A2U2N137_9GAMM</name>
<dbReference type="EMBL" id="QFFI01000014">
    <property type="protein sequence ID" value="PWG62951.1"/>
    <property type="molecule type" value="Genomic_DNA"/>
</dbReference>
<dbReference type="InterPro" id="IPR002797">
    <property type="entry name" value="Polysacc_synth"/>
</dbReference>
<comment type="caution">
    <text evidence="6">The sequence shown here is derived from an EMBL/GenBank/DDBJ whole genome shotgun (WGS) entry which is preliminary data.</text>
</comment>
<keyword evidence="3 5" id="KW-1133">Transmembrane helix</keyword>
<feature type="transmembrane region" description="Helical" evidence="5">
    <location>
        <begin position="325"/>
        <end position="349"/>
    </location>
</feature>
<dbReference type="Proteomes" id="UP000245474">
    <property type="component" value="Unassembled WGS sequence"/>
</dbReference>
<evidence type="ECO:0000313" key="7">
    <source>
        <dbReference type="Proteomes" id="UP000245474"/>
    </source>
</evidence>
<keyword evidence="7" id="KW-1185">Reference proteome</keyword>
<sequence length="428" mass="44836">MALAIRIYGVMMTLGLTVLLTRGLGASDYGRYAFIFAIITIASIPAQFGLPDLVIREISQARVRGSLQHVAGLTDWAHRFITVTSCLAIAAVISSLQLIDDAARVNFFAAAFAASLVPLLALGNLRGAMLRGWGYNLTGLVPEHAMRPTAFALALLVATVLAPERLSVLSVFAIQAGSMLFVLGVSIVLLWMMVPNTLSRCGNRNSKKVWSKSAFSLGSISGLLVLANTVDIVMLGVMSTSTQVGLYRLASMVSATVTLGLQTMNMFSLPYLAGYHASQDQASLTAAIRRTSQVAFFFAGAVALVLVIAGPQALTYVFGAEFSPAYPILGILIIGYLANAFFGPVASLLTMAGAETIVLGVTASGAALNAGLNLMLIPEFGAAGAAVASIISITGTKGCLFIAARQRLGVWCCPLPLPAVAPRPYKGE</sequence>
<keyword evidence="4 5" id="KW-0472">Membrane</keyword>
<evidence type="ECO:0000256" key="3">
    <source>
        <dbReference type="ARBA" id="ARBA00022989"/>
    </source>
</evidence>
<reference evidence="6 7" key="1">
    <citation type="submission" date="2018-05" db="EMBL/GenBank/DDBJ databases">
        <title>Spiribacter halobius sp. nov., a moderately halophilic bacterium isolated from marine solar saltern.</title>
        <authorList>
            <person name="Zheng W.-S."/>
            <person name="Lu D.-C."/>
            <person name="Du Z.-J."/>
        </authorList>
    </citation>
    <scope>NUCLEOTIDE SEQUENCE [LARGE SCALE GENOMIC DNA]</scope>
    <source>
        <strain evidence="6 7">E85</strain>
    </source>
</reference>
<dbReference type="PANTHER" id="PTHR43424">
    <property type="entry name" value="LOCUS PUTATIVE PROTEIN 1-RELATED"/>
    <property type="match status" value="1"/>
</dbReference>
<evidence type="ECO:0000256" key="4">
    <source>
        <dbReference type="ARBA" id="ARBA00023136"/>
    </source>
</evidence>
<dbReference type="RefSeq" id="WP_109678700.1">
    <property type="nucleotide sequence ID" value="NZ_CP086615.1"/>
</dbReference>